<evidence type="ECO:0000313" key="2">
    <source>
        <dbReference type="EMBL" id="PUZ55498.1"/>
    </source>
</evidence>
<accession>A0A2T7DIU3</accession>
<sequence>MHRTRPASPSRSASSAAPSTRTRPRRDADTAASPAADVARSPRLAGFLRIYVSFFPHPSARPPAGRSARRTFRPYPKLVPAPLCDARGMHDSDVVPRVRPSGSRTEPRVAWIRARVRVTAARCAPRFAARLSPLLSPRLGQTAARLAEAELPRSPSPLSPILSLPPIAARLRSAPLRIFSRLKL</sequence>
<dbReference type="EMBL" id="CM009753">
    <property type="protein sequence ID" value="PUZ55498.1"/>
    <property type="molecule type" value="Genomic_DNA"/>
</dbReference>
<proteinExistence type="predicted"/>
<dbReference type="Proteomes" id="UP000244336">
    <property type="component" value="Chromosome 5"/>
</dbReference>
<dbReference type="Gramene" id="PUZ55498">
    <property type="protein sequence ID" value="PUZ55498"/>
    <property type="gene ID" value="GQ55_5G217100"/>
</dbReference>
<feature type="region of interest" description="Disordered" evidence="1">
    <location>
        <begin position="1"/>
        <end position="38"/>
    </location>
</feature>
<gene>
    <name evidence="2" type="ORF">GQ55_5G217100</name>
</gene>
<name>A0A2T7DIU3_9POAL</name>
<organism evidence="2 3">
    <name type="scientific">Panicum hallii var. hallii</name>
    <dbReference type="NCBI Taxonomy" id="1504633"/>
    <lineage>
        <taxon>Eukaryota</taxon>
        <taxon>Viridiplantae</taxon>
        <taxon>Streptophyta</taxon>
        <taxon>Embryophyta</taxon>
        <taxon>Tracheophyta</taxon>
        <taxon>Spermatophyta</taxon>
        <taxon>Magnoliopsida</taxon>
        <taxon>Liliopsida</taxon>
        <taxon>Poales</taxon>
        <taxon>Poaceae</taxon>
        <taxon>PACMAD clade</taxon>
        <taxon>Panicoideae</taxon>
        <taxon>Panicodae</taxon>
        <taxon>Paniceae</taxon>
        <taxon>Panicinae</taxon>
        <taxon>Panicum</taxon>
        <taxon>Panicum sect. Panicum</taxon>
    </lineage>
</organism>
<dbReference type="AlphaFoldDB" id="A0A2T7DIU3"/>
<evidence type="ECO:0000313" key="3">
    <source>
        <dbReference type="Proteomes" id="UP000244336"/>
    </source>
</evidence>
<feature type="compositionally biased region" description="Low complexity" evidence="1">
    <location>
        <begin position="1"/>
        <end position="21"/>
    </location>
</feature>
<keyword evidence="3" id="KW-1185">Reference proteome</keyword>
<reference evidence="2 3" key="1">
    <citation type="submission" date="2018-04" db="EMBL/GenBank/DDBJ databases">
        <title>WGS assembly of Panicum hallii var. hallii HAL2.</title>
        <authorList>
            <person name="Lovell J."/>
            <person name="Jenkins J."/>
            <person name="Lowry D."/>
            <person name="Mamidi S."/>
            <person name="Sreedasyam A."/>
            <person name="Weng X."/>
            <person name="Barry K."/>
            <person name="Bonette J."/>
            <person name="Campitelli B."/>
            <person name="Daum C."/>
            <person name="Gordon S."/>
            <person name="Gould B."/>
            <person name="Lipzen A."/>
            <person name="MacQueen A."/>
            <person name="Palacio-Mejia J."/>
            <person name="Plott C."/>
            <person name="Shakirov E."/>
            <person name="Shu S."/>
            <person name="Yoshinaga Y."/>
            <person name="Zane M."/>
            <person name="Rokhsar D."/>
            <person name="Grimwood J."/>
            <person name="Schmutz J."/>
            <person name="Juenger T."/>
        </authorList>
    </citation>
    <scope>NUCLEOTIDE SEQUENCE [LARGE SCALE GENOMIC DNA]</scope>
    <source>
        <strain evidence="3">cv. HAL2</strain>
    </source>
</reference>
<evidence type="ECO:0000256" key="1">
    <source>
        <dbReference type="SAM" id="MobiDB-lite"/>
    </source>
</evidence>
<protein>
    <submittedName>
        <fullName evidence="2">Uncharacterized protein</fullName>
    </submittedName>
</protein>